<name>A0AA39M4S1_9BILA</name>
<evidence type="ECO:0008006" key="5">
    <source>
        <dbReference type="Google" id="ProtNLM"/>
    </source>
</evidence>
<gene>
    <name evidence="3" type="ORF">QR680_014732</name>
</gene>
<dbReference type="InterPro" id="IPR028784">
    <property type="entry name" value="BBS1"/>
</dbReference>
<dbReference type="Pfam" id="PF14779">
    <property type="entry name" value="BBS1"/>
    <property type="match status" value="1"/>
</dbReference>
<dbReference type="GO" id="GO:0034464">
    <property type="term" value="C:BBSome"/>
    <property type="evidence" value="ECO:0007669"/>
    <property type="project" value="InterPro"/>
</dbReference>
<organism evidence="3 4">
    <name type="scientific">Steinernema hermaphroditum</name>
    <dbReference type="NCBI Taxonomy" id="289476"/>
    <lineage>
        <taxon>Eukaryota</taxon>
        <taxon>Metazoa</taxon>
        <taxon>Ecdysozoa</taxon>
        <taxon>Nematoda</taxon>
        <taxon>Chromadorea</taxon>
        <taxon>Rhabditida</taxon>
        <taxon>Tylenchina</taxon>
        <taxon>Panagrolaimomorpha</taxon>
        <taxon>Strongyloidoidea</taxon>
        <taxon>Steinernematidae</taxon>
        <taxon>Steinernema</taxon>
    </lineage>
</organism>
<dbReference type="Proteomes" id="UP001175271">
    <property type="component" value="Unassembled WGS sequence"/>
</dbReference>
<evidence type="ECO:0000259" key="1">
    <source>
        <dbReference type="Pfam" id="PF14779"/>
    </source>
</evidence>
<dbReference type="GO" id="GO:0005813">
    <property type="term" value="C:centrosome"/>
    <property type="evidence" value="ECO:0007669"/>
    <property type="project" value="TreeGrafter"/>
</dbReference>
<dbReference type="GO" id="GO:0005113">
    <property type="term" value="F:patched binding"/>
    <property type="evidence" value="ECO:0007669"/>
    <property type="project" value="TreeGrafter"/>
</dbReference>
<evidence type="ECO:0000313" key="4">
    <source>
        <dbReference type="Proteomes" id="UP001175271"/>
    </source>
</evidence>
<dbReference type="PANTHER" id="PTHR20870">
    <property type="entry name" value="BARDET-BIEDL SYNDROME 1 PROTEIN"/>
    <property type="match status" value="1"/>
</dbReference>
<dbReference type="Pfam" id="PF23304">
    <property type="entry name" value="GAE_BBS1"/>
    <property type="match status" value="1"/>
</dbReference>
<dbReference type="InterPro" id="IPR032728">
    <property type="entry name" value="BBS1_N"/>
</dbReference>
<accession>A0AA39M4S1</accession>
<protein>
    <recommendedName>
        <fullName evidence="5">Bardet-Biedl syndrome 1 N-terminal domain-containing protein</fullName>
    </recommendedName>
</protein>
<feature type="domain" description="Bardet-Biedl syndrome 1 protein GAE" evidence="2">
    <location>
        <begin position="489"/>
        <end position="590"/>
    </location>
</feature>
<dbReference type="InterPro" id="IPR036322">
    <property type="entry name" value="WD40_repeat_dom_sf"/>
</dbReference>
<dbReference type="GO" id="GO:1905515">
    <property type="term" value="P:non-motile cilium assembly"/>
    <property type="evidence" value="ECO:0007669"/>
    <property type="project" value="InterPro"/>
</dbReference>
<dbReference type="GO" id="GO:0061512">
    <property type="term" value="P:protein localization to cilium"/>
    <property type="evidence" value="ECO:0007669"/>
    <property type="project" value="TreeGrafter"/>
</dbReference>
<reference evidence="3" key="1">
    <citation type="submission" date="2023-06" db="EMBL/GenBank/DDBJ databases">
        <title>Genomic analysis of the entomopathogenic nematode Steinernema hermaphroditum.</title>
        <authorList>
            <person name="Schwarz E.M."/>
            <person name="Heppert J.K."/>
            <person name="Baniya A."/>
            <person name="Schwartz H.T."/>
            <person name="Tan C.-H."/>
            <person name="Antoshechkin I."/>
            <person name="Sternberg P.W."/>
            <person name="Goodrich-Blair H."/>
            <person name="Dillman A.R."/>
        </authorList>
    </citation>
    <scope>NUCLEOTIDE SEQUENCE</scope>
    <source>
        <strain evidence="3">PS9179</strain>
        <tissue evidence="3">Whole animal</tissue>
    </source>
</reference>
<proteinExistence type="predicted"/>
<dbReference type="GO" id="GO:0005119">
    <property type="term" value="F:smoothened binding"/>
    <property type="evidence" value="ECO:0007669"/>
    <property type="project" value="TreeGrafter"/>
</dbReference>
<dbReference type="SUPFAM" id="SSF50978">
    <property type="entry name" value="WD40 repeat-like"/>
    <property type="match status" value="1"/>
</dbReference>
<dbReference type="AlphaFoldDB" id="A0AA39M4S1"/>
<comment type="caution">
    <text evidence="3">The sequence shown here is derived from an EMBL/GenBank/DDBJ whole genome shotgun (WGS) entry which is preliminary data.</text>
</comment>
<evidence type="ECO:0000313" key="3">
    <source>
        <dbReference type="EMBL" id="KAK0420515.1"/>
    </source>
</evidence>
<dbReference type="GO" id="GO:0005930">
    <property type="term" value="C:axoneme"/>
    <property type="evidence" value="ECO:0007669"/>
    <property type="project" value="TreeGrafter"/>
</dbReference>
<dbReference type="InterPro" id="IPR056419">
    <property type="entry name" value="GAE_BBS1"/>
</dbReference>
<dbReference type="EMBL" id="JAUCMV010000002">
    <property type="protein sequence ID" value="KAK0420515.1"/>
    <property type="molecule type" value="Genomic_DNA"/>
</dbReference>
<evidence type="ECO:0000259" key="2">
    <source>
        <dbReference type="Pfam" id="PF23304"/>
    </source>
</evidence>
<keyword evidence="4" id="KW-1185">Reference proteome</keyword>
<feature type="domain" description="Bardet-Biedl syndrome 1 N-terminal" evidence="1">
    <location>
        <begin position="18"/>
        <end position="276"/>
    </location>
</feature>
<sequence>MLTTTLSKQHGVEISDRWIFALADSNTHLNCDKECVGFSDFHGDGDYKLIVADKGAGRYNMYLKVFKGVTFIGESVLVDMPTGILSFSSESQSQSHDAVVPSIAVATGTAVLIFKNLKPFYKYSLPAIEPHQDEVKAWQRFNSGQINGDQLHIILTKIKEMIGMSELSPRSQNYLVVPETDREHFLAQFRDKPVTRPQTITAMTALKRNSSELDTADVFVVATESGNIYIVDPYAYHLLESVAVSSSPVFLVSYGAYEDEYKIAVTTRESEIFVIKRGAVSSKPIISLRSDIVSVCMIKKQLIVACSDHTLSFYSLKGKLYNRLKLDQQIVCIEPFFYTPRQYNGVFVVHQKEIKLYINGNVVDRVKTQSPIRWIKYGRFGREEGGLVIGFLNGALAVSIFRRTADLEETSRAKQMTITQQIRGNYVPKKTKIYVDHTIRERDMAVKMHQIYQRDLFMLKLDTAKTYYRLVSSSGQENVTTKAHDALDLSIDVNGFGPEFILKSSITSRLPMDPAITRCIVYQWDRNIYKISPSMIIMPPLIHTKSYSFASTVTVNRPETFQTEDIKVLVVEKDTPTPLAIAVVTMPASELPMFD</sequence>
<dbReference type="PANTHER" id="PTHR20870:SF0">
    <property type="entry name" value="BARDET-BIEDL SYNDROME 1 PROTEIN"/>
    <property type="match status" value="1"/>
</dbReference>